<evidence type="ECO:0000256" key="6">
    <source>
        <dbReference type="ARBA" id="ARBA00023242"/>
    </source>
</evidence>
<keyword evidence="1 7" id="KW-0813">Transport</keyword>
<dbReference type="GO" id="GO:0031965">
    <property type="term" value="C:nuclear membrane"/>
    <property type="evidence" value="ECO:0007669"/>
    <property type="project" value="UniProtKB-SubCell"/>
</dbReference>
<keyword evidence="4 7" id="KW-0811">Translocation</keyword>
<keyword evidence="5 7" id="KW-0906">Nuclear pore complex</keyword>
<dbReference type="STRING" id="284592.Q6BHN8"/>
<dbReference type="EMBL" id="CR382139">
    <property type="protein sequence ID" value="CAG90785.2"/>
    <property type="molecule type" value="Genomic_DNA"/>
</dbReference>
<dbReference type="FunCoup" id="Q6BHN8">
    <property type="interactions" value="578"/>
</dbReference>
<protein>
    <recommendedName>
        <fullName evidence="7">Nuclear pore complex protein</fullName>
    </recommendedName>
</protein>
<dbReference type="OMA" id="YEIRALY"/>
<organism evidence="8 9">
    <name type="scientific">Debaryomyces hansenii (strain ATCC 36239 / CBS 767 / BCRC 21394 / JCM 1990 / NBRC 0083 / IGC 2968)</name>
    <name type="common">Yeast</name>
    <name type="synonym">Torulaspora hansenii</name>
    <dbReference type="NCBI Taxonomy" id="284592"/>
    <lineage>
        <taxon>Eukaryota</taxon>
        <taxon>Fungi</taxon>
        <taxon>Dikarya</taxon>
        <taxon>Ascomycota</taxon>
        <taxon>Saccharomycotina</taxon>
        <taxon>Pichiomycetes</taxon>
        <taxon>Debaryomycetaceae</taxon>
        <taxon>Debaryomyces</taxon>
    </lineage>
</organism>
<dbReference type="GO" id="GO:0006606">
    <property type="term" value="P:protein import into nucleus"/>
    <property type="evidence" value="ECO:0007669"/>
    <property type="project" value="TreeGrafter"/>
</dbReference>
<evidence type="ECO:0000256" key="7">
    <source>
        <dbReference type="RuleBase" id="RU365072"/>
    </source>
</evidence>
<evidence type="ECO:0000256" key="1">
    <source>
        <dbReference type="ARBA" id="ARBA00022448"/>
    </source>
</evidence>
<reference evidence="8 9" key="1">
    <citation type="journal article" date="2004" name="Nature">
        <title>Genome evolution in yeasts.</title>
        <authorList>
            <consortium name="Genolevures"/>
            <person name="Dujon B."/>
            <person name="Sherman D."/>
            <person name="Fischer G."/>
            <person name="Durrens P."/>
            <person name="Casaregola S."/>
            <person name="Lafontaine I."/>
            <person name="de Montigny J."/>
            <person name="Marck C."/>
            <person name="Neuveglise C."/>
            <person name="Talla E."/>
            <person name="Goffard N."/>
            <person name="Frangeul L."/>
            <person name="Aigle M."/>
            <person name="Anthouard V."/>
            <person name="Babour A."/>
            <person name="Barbe V."/>
            <person name="Barnay S."/>
            <person name="Blanchin S."/>
            <person name="Beckerich J.M."/>
            <person name="Beyne E."/>
            <person name="Bleykasten C."/>
            <person name="Boisrame A."/>
            <person name="Boyer J."/>
            <person name="Cattolico L."/>
            <person name="Confanioleri F."/>
            <person name="de Daruvar A."/>
            <person name="Despons L."/>
            <person name="Fabre E."/>
            <person name="Fairhead C."/>
            <person name="Ferry-Dumazet H."/>
            <person name="Groppi A."/>
            <person name="Hantraye F."/>
            <person name="Hennequin C."/>
            <person name="Jauniaux N."/>
            <person name="Joyet P."/>
            <person name="Kachouri R."/>
            <person name="Kerrest A."/>
            <person name="Koszul R."/>
            <person name="Lemaire M."/>
            <person name="Lesur I."/>
            <person name="Ma L."/>
            <person name="Muller H."/>
            <person name="Nicaud J.M."/>
            <person name="Nikolski M."/>
            <person name="Oztas S."/>
            <person name="Ozier-Kalogeropoulos O."/>
            <person name="Pellenz S."/>
            <person name="Potier S."/>
            <person name="Richard G.F."/>
            <person name="Straub M.L."/>
            <person name="Suleau A."/>
            <person name="Swennene D."/>
            <person name="Tekaia F."/>
            <person name="Wesolowski-Louvel M."/>
            <person name="Westhof E."/>
            <person name="Wirth B."/>
            <person name="Zeniou-Meyer M."/>
            <person name="Zivanovic I."/>
            <person name="Bolotin-Fukuhara M."/>
            <person name="Thierry A."/>
            <person name="Bouchier C."/>
            <person name="Caudron B."/>
            <person name="Scarpelli C."/>
            <person name="Gaillardin C."/>
            <person name="Weissenbach J."/>
            <person name="Wincker P."/>
            <person name="Souciet J.L."/>
        </authorList>
    </citation>
    <scope>NUCLEOTIDE SEQUENCE [LARGE SCALE GENOMIC DNA]</scope>
    <source>
        <strain evidence="9">ATCC 36239 / CBS 767 / BCRC 21394 / JCM 1990 / NBRC 0083 / IGC 2968</strain>
    </source>
</reference>
<comment type="function">
    <text evidence="7">Functions as a component of the nuclear pore complex (NPC).</text>
</comment>
<evidence type="ECO:0000256" key="2">
    <source>
        <dbReference type="ARBA" id="ARBA00022816"/>
    </source>
</evidence>
<comment type="subcellular location">
    <subcellularLocation>
        <location evidence="7">Nucleus</location>
        <location evidence="7">Nuclear pore complex</location>
    </subcellularLocation>
    <subcellularLocation>
        <location evidence="7">Nucleus membrane</location>
    </subcellularLocation>
</comment>
<comment type="subunit">
    <text evidence="7">Part of the nuclear pore complex (NPC).</text>
</comment>
<evidence type="ECO:0000256" key="3">
    <source>
        <dbReference type="ARBA" id="ARBA00022927"/>
    </source>
</evidence>
<dbReference type="GeneID" id="2905216"/>
<name>Q6BHN8_DEBHA</name>
<dbReference type="InParanoid" id="Q6BHN8"/>
<keyword evidence="9" id="KW-1185">Reference proteome</keyword>
<accession>Q6BHN8</accession>
<dbReference type="AlphaFoldDB" id="Q6BHN8"/>
<keyword evidence="3" id="KW-0653">Protein transport</keyword>
<evidence type="ECO:0000313" key="9">
    <source>
        <dbReference type="Proteomes" id="UP000000599"/>
    </source>
</evidence>
<dbReference type="Gene3D" id="1.20.190.50">
    <property type="match status" value="1"/>
</dbReference>
<dbReference type="OrthoDB" id="3098at2759"/>
<dbReference type="KEGG" id="dha:DEHA2G17116g"/>
<dbReference type="RefSeq" id="XP_462283.2">
    <property type="nucleotide sequence ID" value="XM_462283.1"/>
</dbReference>
<dbReference type="GO" id="GO:0000973">
    <property type="term" value="P:post-transcriptional tethering of RNA polymerase II gene DNA at nuclear periphery"/>
    <property type="evidence" value="ECO:0007669"/>
    <property type="project" value="TreeGrafter"/>
</dbReference>
<sequence>MATSMVVQDGEVANVPETQFANVLQGYQLNNQQDIFEIIANFKSICALHALSVGEQLSEEGSNNDLQEEFENWDLETKLWHLVESLYSFRLSISEEPYKEYPFSSLSVKQENFLRRNPKVREISLMIHWLQTNSKSIDISGSSDVSDGKWQNTRQAIQNKDFEVLANNKNQPDNIVDDLDTDSPLRSGKTIHPTDNDTDSQTFYLIYKLVLANRIQEAIDYANLTGNFTLALILIGAIQDYVDPVIDQEFINPPQNSDNMILDSLTNDNSEDHSSFVSKPSGIRHKLLWKKTVYKLSQQPNLNRNEKLIYNYLSGGNISLNLEDSADNWEEYLLLYLNQLYIHNLESFIVSSLPTNMLNDETLSLAIPKPQLSTVDDILNTLSKSENRVAEQSTHPLRVIMGGIMINQVSTLIHNIIRSLNTASKDNDSDSLISKSHLIRVITHLAIFELISEVNNKINVKDTTKVMTLYVSKLSELQLAELIPIYLSFIPDEKDARECYSLFLSSITDSEERSKQIAIAKKFSNITTPAGEESSAHADSGYNENKMFNILRRTVERVMIETEPLYKQSSKVIVHDDISKVDEADYKLYRSVEWFFENSMHEDAISASITIMRRFLLCGKVSSLKQFGKGKNFKQLIKEYDLESHINSISSPNASCIVSEDDKEELLNYDSLISGLLLIDDWKQFLKDNKINGVLSKITPNSFWKSNHINNSIEKVTKTLTKLIFQWLSDLIASASKDRELFKEFRIIYVPYLIMELLQIYQYSRLNNWSYMRKALKLVTEVANEDENDFLNCFVNCGRLDEFLVRCGEISVIASERGIKGIFH</sequence>
<dbReference type="GO" id="GO:0031080">
    <property type="term" value="C:nuclear pore outer ring"/>
    <property type="evidence" value="ECO:0007669"/>
    <property type="project" value="TreeGrafter"/>
</dbReference>
<dbReference type="Gene3D" id="1.10.3450.20">
    <property type="match status" value="1"/>
</dbReference>
<keyword evidence="6 7" id="KW-0539">Nucleus</keyword>
<comment type="similarity">
    <text evidence="7">Belongs to the nucleoporin Nup84/Nup107 family.</text>
</comment>
<proteinExistence type="inferred from homology"/>
<evidence type="ECO:0000256" key="4">
    <source>
        <dbReference type="ARBA" id="ARBA00023010"/>
    </source>
</evidence>
<dbReference type="Pfam" id="PF04121">
    <property type="entry name" value="Nup84_Nup100"/>
    <property type="match status" value="1"/>
</dbReference>
<dbReference type="PANTHER" id="PTHR13003">
    <property type="entry name" value="NUP107-RELATED"/>
    <property type="match status" value="1"/>
</dbReference>
<keyword evidence="2" id="KW-0509">mRNA transport</keyword>
<evidence type="ECO:0000313" key="8">
    <source>
        <dbReference type="EMBL" id="CAG90785.2"/>
    </source>
</evidence>
<dbReference type="HOGENOM" id="CLU_023045_0_0_1"/>
<dbReference type="eggNOG" id="KOG1964">
    <property type="taxonomic scope" value="Eukaryota"/>
</dbReference>
<dbReference type="Proteomes" id="UP000000599">
    <property type="component" value="Chromosome G"/>
</dbReference>
<dbReference type="PANTHER" id="PTHR13003:SF2">
    <property type="entry name" value="NUCLEAR PORE COMPLEX PROTEIN NUP107"/>
    <property type="match status" value="1"/>
</dbReference>
<dbReference type="GO" id="GO:0017056">
    <property type="term" value="F:structural constituent of nuclear pore"/>
    <property type="evidence" value="ECO:0007669"/>
    <property type="project" value="UniProtKB-UniRule"/>
</dbReference>
<evidence type="ECO:0000256" key="5">
    <source>
        <dbReference type="ARBA" id="ARBA00023132"/>
    </source>
</evidence>
<gene>
    <name evidence="8" type="ordered locus">DEHA2G17116g</name>
</gene>
<dbReference type="GO" id="GO:0006406">
    <property type="term" value="P:mRNA export from nucleus"/>
    <property type="evidence" value="ECO:0007669"/>
    <property type="project" value="TreeGrafter"/>
</dbReference>
<dbReference type="VEuPathDB" id="FungiDB:DEHA2G17116g"/>
<dbReference type="InterPro" id="IPR007252">
    <property type="entry name" value="Nup84/Nup107"/>
</dbReference>
<keyword evidence="7" id="KW-0472">Membrane</keyword>